<dbReference type="Gene3D" id="3.30.1340.30">
    <property type="match status" value="1"/>
</dbReference>
<keyword evidence="3" id="KW-1185">Reference proteome</keyword>
<evidence type="ECO:0000259" key="1">
    <source>
        <dbReference type="PROSITE" id="PS50914"/>
    </source>
</evidence>
<evidence type="ECO:0000313" key="2">
    <source>
        <dbReference type="EMBL" id="TWT89648.1"/>
    </source>
</evidence>
<dbReference type="Proteomes" id="UP000315440">
    <property type="component" value="Unassembled WGS sequence"/>
</dbReference>
<feature type="domain" description="BON" evidence="1">
    <location>
        <begin position="10"/>
        <end position="78"/>
    </location>
</feature>
<gene>
    <name evidence="2" type="ORF">Mal64_00250</name>
</gene>
<name>A0A5C5ZRG8_9BACT</name>
<dbReference type="OrthoDB" id="291621at2"/>
<dbReference type="EMBL" id="SJPQ01000001">
    <property type="protein sequence ID" value="TWT89648.1"/>
    <property type="molecule type" value="Genomic_DNA"/>
</dbReference>
<sequence>MIVTSNAAAPVGPLADLVHNALETSPYLPSRSVRVEEGEGRVRLHGAVRSYFEKQMAQEIVVRLDGVERVENLIQVNWG</sequence>
<dbReference type="PROSITE" id="PS50914">
    <property type="entry name" value="BON"/>
    <property type="match status" value="1"/>
</dbReference>
<accession>A0A5C5ZRG8</accession>
<protein>
    <submittedName>
        <fullName evidence="2">BON domain protein</fullName>
    </submittedName>
</protein>
<comment type="caution">
    <text evidence="2">The sequence shown here is derived from an EMBL/GenBank/DDBJ whole genome shotgun (WGS) entry which is preliminary data.</text>
</comment>
<proteinExistence type="predicted"/>
<dbReference type="AlphaFoldDB" id="A0A5C5ZRG8"/>
<dbReference type="InterPro" id="IPR007055">
    <property type="entry name" value="BON_dom"/>
</dbReference>
<dbReference type="Pfam" id="PF04972">
    <property type="entry name" value="BON"/>
    <property type="match status" value="1"/>
</dbReference>
<evidence type="ECO:0000313" key="3">
    <source>
        <dbReference type="Proteomes" id="UP000315440"/>
    </source>
</evidence>
<organism evidence="2 3">
    <name type="scientific">Pseudobythopirellula maris</name>
    <dbReference type="NCBI Taxonomy" id="2527991"/>
    <lineage>
        <taxon>Bacteria</taxon>
        <taxon>Pseudomonadati</taxon>
        <taxon>Planctomycetota</taxon>
        <taxon>Planctomycetia</taxon>
        <taxon>Pirellulales</taxon>
        <taxon>Lacipirellulaceae</taxon>
        <taxon>Pseudobythopirellula</taxon>
    </lineage>
</organism>
<dbReference type="RefSeq" id="WP_146395478.1">
    <property type="nucleotide sequence ID" value="NZ_SJPQ01000001.1"/>
</dbReference>
<reference evidence="2 3" key="1">
    <citation type="submission" date="2019-02" db="EMBL/GenBank/DDBJ databases">
        <title>Deep-cultivation of Planctomycetes and their phenomic and genomic characterization uncovers novel biology.</title>
        <authorList>
            <person name="Wiegand S."/>
            <person name="Jogler M."/>
            <person name="Boedeker C."/>
            <person name="Pinto D."/>
            <person name="Vollmers J."/>
            <person name="Rivas-Marin E."/>
            <person name="Kohn T."/>
            <person name="Peeters S.H."/>
            <person name="Heuer A."/>
            <person name="Rast P."/>
            <person name="Oberbeckmann S."/>
            <person name="Bunk B."/>
            <person name="Jeske O."/>
            <person name="Meyerdierks A."/>
            <person name="Storesund J.E."/>
            <person name="Kallscheuer N."/>
            <person name="Luecker S."/>
            <person name="Lage O.M."/>
            <person name="Pohl T."/>
            <person name="Merkel B.J."/>
            <person name="Hornburger P."/>
            <person name="Mueller R.-W."/>
            <person name="Bruemmer F."/>
            <person name="Labrenz M."/>
            <person name="Spormann A.M."/>
            <person name="Op Den Camp H."/>
            <person name="Overmann J."/>
            <person name="Amann R."/>
            <person name="Jetten M.S.M."/>
            <person name="Mascher T."/>
            <person name="Medema M.H."/>
            <person name="Devos D.P."/>
            <person name="Kaster A.-K."/>
            <person name="Ovreas L."/>
            <person name="Rohde M."/>
            <person name="Galperin M.Y."/>
            <person name="Jogler C."/>
        </authorList>
    </citation>
    <scope>NUCLEOTIDE SEQUENCE [LARGE SCALE GENOMIC DNA]</scope>
    <source>
        <strain evidence="2 3">Mal64</strain>
    </source>
</reference>